<keyword evidence="3" id="KW-1185">Reference proteome</keyword>
<feature type="region of interest" description="Disordered" evidence="1">
    <location>
        <begin position="1"/>
        <end position="24"/>
    </location>
</feature>
<dbReference type="RefSeq" id="WP_062734018.1">
    <property type="nucleotide sequence ID" value="NZ_BJZS01000093.1"/>
</dbReference>
<dbReference type="AlphaFoldDB" id="A0A512IG41"/>
<evidence type="ECO:0000313" key="2">
    <source>
        <dbReference type="EMBL" id="GEO96648.1"/>
    </source>
</evidence>
<dbReference type="EMBL" id="BJZS01000093">
    <property type="protein sequence ID" value="GEO96648.1"/>
    <property type="molecule type" value="Genomic_DNA"/>
</dbReference>
<feature type="region of interest" description="Disordered" evidence="1">
    <location>
        <begin position="67"/>
        <end position="92"/>
    </location>
</feature>
<organism evidence="2 3">
    <name type="scientific">Kocuria turfanensis</name>
    <dbReference type="NCBI Taxonomy" id="388357"/>
    <lineage>
        <taxon>Bacteria</taxon>
        <taxon>Bacillati</taxon>
        <taxon>Actinomycetota</taxon>
        <taxon>Actinomycetes</taxon>
        <taxon>Micrococcales</taxon>
        <taxon>Micrococcaceae</taxon>
        <taxon>Kocuria</taxon>
    </lineage>
</organism>
<proteinExistence type="predicted"/>
<name>A0A512IG41_9MICC</name>
<evidence type="ECO:0000256" key="1">
    <source>
        <dbReference type="SAM" id="MobiDB-lite"/>
    </source>
</evidence>
<dbReference type="Proteomes" id="UP000321103">
    <property type="component" value="Unassembled WGS sequence"/>
</dbReference>
<accession>A0A512IG41</accession>
<reference evidence="2 3" key="1">
    <citation type="submission" date="2019-07" db="EMBL/GenBank/DDBJ databases">
        <title>Whole genome shotgun sequence of Kocuria turfanensis NBRC 107627.</title>
        <authorList>
            <person name="Hosoyama A."/>
            <person name="Uohara A."/>
            <person name="Ohji S."/>
            <person name="Ichikawa N."/>
        </authorList>
    </citation>
    <scope>NUCLEOTIDE SEQUENCE [LARGE SCALE GENOMIC DNA]</scope>
    <source>
        <strain evidence="2 3">NBRC 107627</strain>
    </source>
</reference>
<dbReference type="STRING" id="388357.GCA_001580365_00438"/>
<comment type="caution">
    <text evidence="2">The sequence shown here is derived from an EMBL/GenBank/DDBJ whole genome shotgun (WGS) entry which is preliminary data.</text>
</comment>
<protein>
    <submittedName>
        <fullName evidence="2">Uncharacterized protein</fullName>
    </submittedName>
</protein>
<evidence type="ECO:0000313" key="3">
    <source>
        <dbReference type="Proteomes" id="UP000321103"/>
    </source>
</evidence>
<sequence>MLEQSGIVRSDLRSSFGNAGGTAQGVPMTLELTVADLANLADGGAGQLGAVTGSASSGYAVTLTAGVDTTTTPTGGGTAGAPAGAPPAPPAG</sequence>
<gene>
    <name evidence="2" type="ORF">KTU01_27710</name>
</gene>